<dbReference type="Pfam" id="PF01370">
    <property type="entry name" value="Epimerase"/>
    <property type="match status" value="1"/>
</dbReference>
<dbReference type="InterPro" id="IPR001509">
    <property type="entry name" value="Epimerase_deHydtase"/>
</dbReference>
<dbReference type="GO" id="GO:0004029">
    <property type="term" value="F:aldehyde dehydrogenase (NAD+) activity"/>
    <property type="evidence" value="ECO:0007669"/>
    <property type="project" value="TreeGrafter"/>
</dbReference>
<dbReference type="Gene3D" id="3.40.50.720">
    <property type="entry name" value="NAD(P)-binding Rossmann-like Domain"/>
    <property type="match status" value="1"/>
</dbReference>
<dbReference type="InterPro" id="IPR051783">
    <property type="entry name" value="NAD(P)-dependent_oxidoreduct"/>
</dbReference>
<dbReference type="GO" id="GO:0005737">
    <property type="term" value="C:cytoplasm"/>
    <property type="evidence" value="ECO:0007669"/>
    <property type="project" value="TreeGrafter"/>
</dbReference>
<dbReference type="Proteomes" id="UP000636505">
    <property type="component" value="Unassembled WGS sequence"/>
</dbReference>
<protein>
    <submittedName>
        <fullName evidence="2">NAD-dependent epimerase/dehydratase family protein</fullName>
    </submittedName>
</protein>
<dbReference type="RefSeq" id="WP_193905987.1">
    <property type="nucleotide sequence ID" value="NZ_JADEXG010000015.1"/>
</dbReference>
<comment type="caution">
    <text evidence="2">The sequence shown here is derived from an EMBL/GenBank/DDBJ whole genome shotgun (WGS) entry which is preliminary data.</text>
</comment>
<dbReference type="PANTHER" id="PTHR48079">
    <property type="entry name" value="PROTEIN YEEZ"/>
    <property type="match status" value="1"/>
</dbReference>
<dbReference type="SUPFAM" id="SSF51735">
    <property type="entry name" value="NAD(P)-binding Rossmann-fold domains"/>
    <property type="match status" value="1"/>
</dbReference>
<evidence type="ECO:0000313" key="2">
    <source>
        <dbReference type="EMBL" id="MBE9077330.1"/>
    </source>
</evidence>
<dbReference type="EMBL" id="JADEXG010000015">
    <property type="protein sequence ID" value="MBE9077330.1"/>
    <property type="molecule type" value="Genomic_DNA"/>
</dbReference>
<organism evidence="2 3">
    <name type="scientific">Vasconcelosia minhoensis LEGE 07310</name>
    <dbReference type="NCBI Taxonomy" id="915328"/>
    <lineage>
        <taxon>Bacteria</taxon>
        <taxon>Bacillati</taxon>
        <taxon>Cyanobacteriota</taxon>
        <taxon>Cyanophyceae</taxon>
        <taxon>Nodosilineales</taxon>
        <taxon>Cymatolegaceae</taxon>
        <taxon>Vasconcelosia</taxon>
        <taxon>Vasconcelosia minhoensis</taxon>
    </lineage>
</organism>
<feature type="domain" description="NAD-dependent epimerase/dehydratase" evidence="1">
    <location>
        <begin position="14"/>
        <end position="217"/>
    </location>
</feature>
<evidence type="ECO:0000259" key="1">
    <source>
        <dbReference type="Pfam" id="PF01370"/>
    </source>
</evidence>
<dbReference type="AlphaFoldDB" id="A0A8J7DMV1"/>
<gene>
    <name evidence="2" type="ORF">IQ241_08480</name>
</gene>
<sequence>MPDTVISNFHTILGAGPVGLSVMDHLLAKQQRVRLISRSGRAQVPSSVEVLAGDITDLNFAREAIKGTDVVYNALNPPYHRWPELFPAIQHSVLEAAAATEAKLVVMDNLYMYGKTQGEPMTEDLPYMAHTRKGRVRARMATDLLDAHRAGKVRVAIGRASDFFGPRVRVSAVGEQIFQAALQGRAAQVFGDLDQPHTFTYIVDVGAALVLLAEEETALGQVWHIPNAETLTTRQFINQIFIQAGTNPQYQVVSKPMLRLLGLFNKSAGELVEMLYEFEEPFVVNHDKFSNVFYNLATPLSKAISATLKWFRVRS</sequence>
<keyword evidence="3" id="KW-1185">Reference proteome</keyword>
<evidence type="ECO:0000313" key="3">
    <source>
        <dbReference type="Proteomes" id="UP000636505"/>
    </source>
</evidence>
<name>A0A8J7DMV1_9CYAN</name>
<accession>A0A8J7DMV1</accession>
<dbReference type="InterPro" id="IPR036291">
    <property type="entry name" value="NAD(P)-bd_dom_sf"/>
</dbReference>
<proteinExistence type="predicted"/>
<reference evidence="2" key="1">
    <citation type="submission" date="2020-10" db="EMBL/GenBank/DDBJ databases">
        <authorList>
            <person name="Castelo-Branco R."/>
            <person name="Eusebio N."/>
            <person name="Adriana R."/>
            <person name="Vieira A."/>
            <person name="Brugerolle De Fraissinette N."/>
            <person name="Rezende De Castro R."/>
            <person name="Schneider M.P."/>
            <person name="Vasconcelos V."/>
            <person name="Leao P.N."/>
        </authorList>
    </citation>
    <scope>NUCLEOTIDE SEQUENCE</scope>
    <source>
        <strain evidence="2">LEGE 07310</strain>
    </source>
</reference>
<dbReference type="PANTHER" id="PTHR48079:SF6">
    <property type="entry name" value="NAD(P)-BINDING DOMAIN-CONTAINING PROTEIN-RELATED"/>
    <property type="match status" value="1"/>
</dbReference>